<comment type="similarity">
    <text evidence="3">Belongs to the Nudix hydrolase family.</text>
</comment>
<name>A0A6L7GG75_9SPHN</name>
<dbReference type="PANTHER" id="PTHR43046">
    <property type="entry name" value="GDP-MANNOSE MANNOSYL HYDROLASE"/>
    <property type="match status" value="1"/>
</dbReference>
<gene>
    <name evidence="5" type="ORF">GRI44_08980</name>
</gene>
<organism evidence="5 6">
    <name type="scientific">Allopontixanthobacter confluentis</name>
    <dbReference type="NCBI Taxonomy" id="1849021"/>
    <lineage>
        <taxon>Bacteria</taxon>
        <taxon>Pseudomonadati</taxon>
        <taxon>Pseudomonadota</taxon>
        <taxon>Alphaproteobacteria</taxon>
        <taxon>Sphingomonadales</taxon>
        <taxon>Erythrobacteraceae</taxon>
        <taxon>Allopontixanthobacter</taxon>
    </lineage>
</organism>
<proteinExistence type="inferred from homology"/>
<dbReference type="EMBL" id="WTYU01000002">
    <property type="protein sequence ID" value="MXP14877.1"/>
    <property type="molecule type" value="Genomic_DNA"/>
</dbReference>
<dbReference type="PROSITE" id="PS51462">
    <property type="entry name" value="NUDIX"/>
    <property type="match status" value="1"/>
</dbReference>
<keyword evidence="6" id="KW-1185">Reference proteome</keyword>
<dbReference type="GO" id="GO:0016787">
    <property type="term" value="F:hydrolase activity"/>
    <property type="evidence" value="ECO:0007669"/>
    <property type="project" value="UniProtKB-KW"/>
</dbReference>
<dbReference type="PANTHER" id="PTHR43046:SF14">
    <property type="entry name" value="MUTT_NUDIX FAMILY PROTEIN"/>
    <property type="match status" value="1"/>
</dbReference>
<evidence type="ECO:0000259" key="4">
    <source>
        <dbReference type="PROSITE" id="PS51462"/>
    </source>
</evidence>
<dbReference type="InterPro" id="IPR020476">
    <property type="entry name" value="Nudix_hydrolase"/>
</dbReference>
<dbReference type="InterPro" id="IPR000086">
    <property type="entry name" value="NUDIX_hydrolase_dom"/>
</dbReference>
<dbReference type="Pfam" id="PF00293">
    <property type="entry name" value="NUDIX"/>
    <property type="match status" value="1"/>
</dbReference>
<dbReference type="InterPro" id="IPR020084">
    <property type="entry name" value="NUDIX_hydrolase_CS"/>
</dbReference>
<dbReference type="InterPro" id="IPR015797">
    <property type="entry name" value="NUDIX_hydrolase-like_dom_sf"/>
</dbReference>
<dbReference type="PRINTS" id="PR00502">
    <property type="entry name" value="NUDIXFAMILY"/>
</dbReference>
<dbReference type="Proteomes" id="UP000473531">
    <property type="component" value="Unassembled WGS sequence"/>
</dbReference>
<dbReference type="OrthoDB" id="8480561at2"/>
<evidence type="ECO:0000256" key="1">
    <source>
        <dbReference type="ARBA" id="ARBA00001946"/>
    </source>
</evidence>
<evidence type="ECO:0000256" key="3">
    <source>
        <dbReference type="RuleBase" id="RU003476"/>
    </source>
</evidence>
<comment type="cofactor">
    <cofactor evidence="1">
        <name>Mg(2+)</name>
        <dbReference type="ChEBI" id="CHEBI:18420"/>
    </cofactor>
</comment>
<dbReference type="AlphaFoldDB" id="A0A6L7GG75"/>
<sequence>MLRLIPAPLHRAAYRAAHGIRKRWWKLVKPHLVGCSVVAIDLQDRLLLVRLSYGSQAWSLPSGGIHRNETPEAAARREFREETGCDANAMILLGVEDEQLYGARNTVHVFATRISAQPTADRREVMEARFFPLHSLPEPITEKTRRRLAMWRDQSKKR</sequence>
<protein>
    <submittedName>
        <fullName evidence="5">NUDIX domain-containing protein</fullName>
    </submittedName>
</protein>
<dbReference type="PROSITE" id="PS00893">
    <property type="entry name" value="NUDIX_BOX"/>
    <property type="match status" value="1"/>
</dbReference>
<keyword evidence="2 3" id="KW-0378">Hydrolase</keyword>
<feature type="domain" description="Nudix hydrolase" evidence="4">
    <location>
        <begin position="30"/>
        <end position="154"/>
    </location>
</feature>
<evidence type="ECO:0000313" key="5">
    <source>
        <dbReference type="EMBL" id="MXP14877.1"/>
    </source>
</evidence>
<dbReference type="Gene3D" id="3.90.79.10">
    <property type="entry name" value="Nucleoside Triphosphate Pyrophosphohydrolase"/>
    <property type="match status" value="1"/>
</dbReference>
<accession>A0A6L7GG75</accession>
<evidence type="ECO:0000256" key="2">
    <source>
        <dbReference type="ARBA" id="ARBA00022801"/>
    </source>
</evidence>
<reference evidence="5 6" key="1">
    <citation type="submission" date="2019-12" db="EMBL/GenBank/DDBJ databases">
        <title>Genomic-based taxomic classification of the family Erythrobacteraceae.</title>
        <authorList>
            <person name="Xu L."/>
        </authorList>
    </citation>
    <scope>NUCLEOTIDE SEQUENCE [LARGE SCALE GENOMIC DNA]</scope>
    <source>
        <strain evidence="5 6">KCTC 52259</strain>
    </source>
</reference>
<dbReference type="RefSeq" id="WP_160601481.1">
    <property type="nucleotide sequence ID" value="NZ_WTYU01000002.1"/>
</dbReference>
<dbReference type="SUPFAM" id="SSF55811">
    <property type="entry name" value="Nudix"/>
    <property type="match status" value="1"/>
</dbReference>
<evidence type="ECO:0000313" key="6">
    <source>
        <dbReference type="Proteomes" id="UP000473531"/>
    </source>
</evidence>
<comment type="caution">
    <text evidence="5">The sequence shown here is derived from an EMBL/GenBank/DDBJ whole genome shotgun (WGS) entry which is preliminary data.</text>
</comment>